<dbReference type="Gene3D" id="3.10.450.50">
    <property type="match status" value="1"/>
</dbReference>
<protein>
    <submittedName>
        <fullName evidence="2">Uncharacterized protein (TIGR02246 family)</fullName>
    </submittedName>
</protein>
<organism evidence="2 3">
    <name type="scientific">Motilibacter rhizosphaerae</name>
    <dbReference type="NCBI Taxonomy" id="598652"/>
    <lineage>
        <taxon>Bacteria</taxon>
        <taxon>Bacillati</taxon>
        <taxon>Actinomycetota</taxon>
        <taxon>Actinomycetes</taxon>
        <taxon>Motilibacterales</taxon>
        <taxon>Motilibacteraceae</taxon>
        <taxon>Motilibacter</taxon>
    </lineage>
</organism>
<feature type="domain" description="SnoaL-like" evidence="1">
    <location>
        <begin position="19"/>
        <end position="111"/>
    </location>
</feature>
<sequence>MTITQTTTTHHDTPHTLNRAWGEAFNAGDLARLMTMYEDDAVLVPGPGAEPIAGTEAIAAALRGFLGLGGQLDFTPRHWLVSGDLALSSVAFSMSGGTDPDGNPVPLAGVTSELLRRQADGSWKYVIDHPFGGSA</sequence>
<dbReference type="InterPro" id="IPR032710">
    <property type="entry name" value="NTF2-like_dom_sf"/>
</dbReference>
<keyword evidence="3" id="KW-1185">Reference proteome</keyword>
<evidence type="ECO:0000313" key="2">
    <source>
        <dbReference type="EMBL" id="RZS79965.1"/>
    </source>
</evidence>
<dbReference type="AlphaFoldDB" id="A0A4Q7NAS4"/>
<dbReference type="InterPro" id="IPR037401">
    <property type="entry name" value="SnoaL-like"/>
</dbReference>
<dbReference type="SUPFAM" id="SSF54427">
    <property type="entry name" value="NTF2-like"/>
    <property type="match status" value="1"/>
</dbReference>
<accession>A0A4Q7NAS4</accession>
<comment type="caution">
    <text evidence="2">The sequence shown here is derived from an EMBL/GenBank/DDBJ whole genome shotgun (WGS) entry which is preliminary data.</text>
</comment>
<dbReference type="Pfam" id="PF12680">
    <property type="entry name" value="SnoaL_2"/>
    <property type="match status" value="1"/>
</dbReference>
<dbReference type="Proteomes" id="UP000293638">
    <property type="component" value="Unassembled WGS sequence"/>
</dbReference>
<proteinExistence type="predicted"/>
<evidence type="ECO:0000259" key="1">
    <source>
        <dbReference type="Pfam" id="PF12680"/>
    </source>
</evidence>
<dbReference type="EMBL" id="SGXD01000005">
    <property type="protein sequence ID" value="RZS79965.1"/>
    <property type="molecule type" value="Genomic_DNA"/>
</dbReference>
<evidence type="ECO:0000313" key="3">
    <source>
        <dbReference type="Proteomes" id="UP000293638"/>
    </source>
</evidence>
<gene>
    <name evidence="2" type="ORF">EV189_3444</name>
</gene>
<dbReference type="RefSeq" id="WP_130494187.1">
    <property type="nucleotide sequence ID" value="NZ_SGXD01000005.1"/>
</dbReference>
<reference evidence="2 3" key="1">
    <citation type="submission" date="2019-02" db="EMBL/GenBank/DDBJ databases">
        <title>Genomic Encyclopedia of Type Strains, Phase IV (KMG-IV): sequencing the most valuable type-strain genomes for metagenomic binning, comparative biology and taxonomic classification.</title>
        <authorList>
            <person name="Goeker M."/>
        </authorList>
    </citation>
    <scope>NUCLEOTIDE SEQUENCE [LARGE SCALE GENOMIC DNA]</scope>
    <source>
        <strain evidence="2 3">DSM 45622</strain>
    </source>
</reference>
<name>A0A4Q7NAS4_9ACTN</name>
<dbReference type="OrthoDB" id="1492465at2"/>